<evidence type="ECO:0000256" key="2">
    <source>
        <dbReference type="ARBA" id="ARBA00022801"/>
    </source>
</evidence>
<sequence>MALYSLSYDLRNQRDYRTLYDELKKFKAIRVLKSTWCFKRFNTNTEELRNHFVKFIDSDDGLFVAEIPAVGTGYEWAGYNLDGSPNNL</sequence>
<accession>A0AAW5UI22</accession>
<comment type="caution">
    <text evidence="3">The sequence shown here is derived from an EMBL/GenBank/DDBJ whole genome shotgun (WGS) entry which is preliminary data.</text>
</comment>
<gene>
    <name evidence="3" type="ORF">ONT23_01430</name>
</gene>
<dbReference type="Pfam" id="PF09827">
    <property type="entry name" value="CRISPR_Cas2"/>
    <property type="match status" value="1"/>
</dbReference>
<dbReference type="RefSeq" id="WP_264898697.1">
    <property type="nucleotide sequence ID" value="NZ_JAPDVH010000001.1"/>
</dbReference>
<dbReference type="GO" id="GO:0004518">
    <property type="term" value="F:nuclease activity"/>
    <property type="evidence" value="ECO:0007669"/>
    <property type="project" value="UniProtKB-KW"/>
</dbReference>
<protein>
    <submittedName>
        <fullName evidence="3">Uncharacterized protein</fullName>
    </submittedName>
</protein>
<evidence type="ECO:0000313" key="3">
    <source>
        <dbReference type="EMBL" id="MCW4154221.1"/>
    </source>
</evidence>
<proteinExistence type="predicted"/>
<evidence type="ECO:0000256" key="1">
    <source>
        <dbReference type="ARBA" id="ARBA00022722"/>
    </source>
</evidence>
<dbReference type="EMBL" id="JAPDVH010000001">
    <property type="protein sequence ID" value="MCW4154221.1"/>
    <property type="molecule type" value="Genomic_DNA"/>
</dbReference>
<organism evidence="3 4">
    <name type="scientific">Segatella copri</name>
    <dbReference type="NCBI Taxonomy" id="165179"/>
    <lineage>
        <taxon>Bacteria</taxon>
        <taxon>Pseudomonadati</taxon>
        <taxon>Bacteroidota</taxon>
        <taxon>Bacteroidia</taxon>
        <taxon>Bacteroidales</taxon>
        <taxon>Prevotellaceae</taxon>
        <taxon>Segatella</taxon>
    </lineage>
</organism>
<dbReference type="Proteomes" id="UP001209168">
    <property type="component" value="Unassembled WGS sequence"/>
</dbReference>
<keyword evidence="2" id="KW-0378">Hydrolase</keyword>
<dbReference type="AlphaFoldDB" id="A0AAW5UI22"/>
<dbReference type="GO" id="GO:0016787">
    <property type="term" value="F:hydrolase activity"/>
    <property type="evidence" value="ECO:0007669"/>
    <property type="project" value="UniProtKB-KW"/>
</dbReference>
<keyword evidence="1" id="KW-0540">Nuclease</keyword>
<dbReference type="InterPro" id="IPR019199">
    <property type="entry name" value="Virulence_VapD/CRISPR_Cas2"/>
</dbReference>
<dbReference type="SUPFAM" id="SSF143430">
    <property type="entry name" value="TTP0101/SSO1404-like"/>
    <property type="match status" value="1"/>
</dbReference>
<evidence type="ECO:0000313" key="4">
    <source>
        <dbReference type="Proteomes" id="UP001209168"/>
    </source>
</evidence>
<reference evidence="3" key="1">
    <citation type="submission" date="2022-11" db="EMBL/GenBank/DDBJ databases">
        <title>Genomic repertoires linked with pathogenic potency of arthritogenic Prevotella copri isolated from the gut of rheumatoid arthritis patients.</title>
        <authorList>
            <person name="Nii T."/>
            <person name="Maeda Y."/>
            <person name="Motooka D."/>
            <person name="Naito M."/>
            <person name="Matsumoto Y."/>
            <person name="Ogawa T."/>
            <person name="Oguro-Igashira E."/>
            <person name="Kishikawa T."/>
            <person name="Yamashita M."/>
            <person name="Koizumi S."/>
            <person name="Kurakawa T."/>
            <person name="Okumura R."/>
            <person name="Kayama H."/>
            <person name="Murakami M."/>
            <person name="Sakaguchi T."/>
            <person name="Das B."/>
            <person name="Nakamura S."/>
            <person name="Okada Y."/>
            <person name="Kumanogoh A."/>
            <person name="Takeda K."/>
        </authorList>
    </citation>
    <scope>NUCLEOTIDE SEQUENCE</scope>
    <source>
        <strain evidence="3">H012_8</strain>
    </source>
</reference>
<name>A0AAW5UI22_9BACT</name>